<dbReference type="WBParaSite" id="L893_g3016.t1">
    <property type="protein sequence ID" value="L893_g3016.t1"/>
    <property type="gene ID" value="L893_g3016"/>
</dbReference>
<proteinExistence type="predicted"/>
<evidence type="ECO:0000313" key="3">
    <source>
        <dbReference type="WBParaSite" id="L893_g3016.t1"/>
    </source>
</evidence>
<name>A0A1I7ZVB4_9BILA</name>
<reference evidence="3" key="1">
    <citation type="submission" date="2016-11" db="UniProtKB">
        <authorList>
            <consortium name="WormBaseParasite"/>
        </authorList>
    </citation>
    <scope>IDENTIFICATION</scope>
</reference>
<evidence type="ECO:0000313" key="2">
    <source>
        <dbReference type="Proteomes" id="UP000095287"/>
    </source>
</evidence>
<dbReference type="AlphaFoldDB" id="A0A1I7ZVB4"/>
<feature type="compositionally biased region" description="Polar residues" evidence="1">
    <location>
        <begin position="47"/>
        <end position="61"/>
    </location>
</feature>
<feature type="region of interest" description="Disordered" evidence="1">
    <location>
        <begin position="38"/>
        <end position="61"/>
    </location>
</feature>
<protein>
    <submittedName>
        <fullName evidence="3">Transposase</fullName>
    </submittedName>
</protein>
<accession>A0A1I7ZVB4</accession>
<keyword evidence="2" id="KW-1185">Reference proteome</keyword>
<organism evidence="2 3">
    <name type="scientific">Steinernema glaseri</name>
    <dbReference type="NCBI Taxonomy" id="37863"/>
    <lineage>
        <taxon>Eukaryota</taxon>
        <taxon>Metazoa</taxon>
        <taxon>Ecdysozoa</taxon>
        <taxon>Nematoda</taxon>
        <taxon>Chromadorea</taxon>
        <taxon>Rhabditida</taxon>
        <taxon>Tylenchina</taxon>
        <taxon>Panagrolaimomorpha</taxon>
        <taxon>Strongyloidoidea</taxon>
        <taxon>Steinernematidae</taxon>
        <taxon>Steinernema</taxon>
    </lineage>
</organism>
<evidence type="ECO:0000256" key="1">
    <source>
        <dbReference type="SAM" id="MobiDB-lite"/>
    </source>
</evidence>
<dbReference type="Proteomes" id="UP000095287">
    <property type="component" value="Unplaced"/>
</dbReference>
<sequence>MDNSIPWGVRHKTEAPEIVVFGKYGRVWKRRQRSIKKDAQIRKRCNQKQSSRAAISHTSEAVGQKANIMTGVKGQRATTLETLRQLPCAHKSRQMEYGYVQQRLDVQKHGGRMTE</sequence>